<comment type="caution">
    <text evidence="3">The sequence shown here is derived from an EMBL/GenBank/DDBJ whole genome shotgun (WGS) entry which is preliminary data.</text>
</comment>
<organism evidence="3 4">
    <name type="scientific">Lunatimonas lonarensis</name>
    <dbReference type="NCBI Taxonomy" id="1232681"/>
    <lineage>
        <taxon>Bacteria</taxon>
        <taxon>Pseudomonadati</taxon>
        <taxon>Bacteroidota</taxon>
        <taxon>Cytophagia</taxon>
        <taxon>Cytophagales</taxon>
        <taxon>Cyclobacteriaceae</taxon>
    </lineage>
</organism>
<dbReference type="EC" id="1.1.1.100" evidence="3"/>
<dbReference type="Pfam" id="PF13561">
    <property type="entry name" value="adh_short_C2"/>
    <property type="match status" value="1"/>
</dbReference>
<evidence type="ECO:0000313" key="4">
    <source>
        <dbReference type="Proteomes" id="UP000013909"/>
    </source>
</evidence>
<keyword evidence="4" id="KW-1185">Reference proteome</keyword>
<accession>R7ZV60</accession>
<dbReference type="STRING" id="1232681.ADIS_1559"/>
<dbReference type="CDD" id="cd05233">
    <property type="entry name" value="SDR_c"/>
    <property type="match status" value="1"/>
</dbReference>
<evidence type="ECO:0000313" key="3">
    <source>
        <dbReference type="EMBL" id="EON78020.1"/>
    </source>
</evidence>
<dbReference type="InterPro" id="IPR002347">
    <property type="entry name" value="SDR_fam"/>
</dbReference>
<evidence type="ECO:0000256" key="1">
    <source>
        <dbReference type="ARBA" id="ARBA00006484"/>
    </source>
</evidence>
<dbReference type="NCBIfam" id="NF005559">
    <property type="entry name" value="PRK07231.1"/>
    <property type="match status" value="1"/>
</dbReference>
<comment type="similarity">
    <text evidence="1">Belongs to the short-chain dehydrogenases/reductases (SDR) family.</text>
</comment>
<reference evidence="3 4" key="1">
    <citation type="submission" date="2013-02" db="EMBL/GenBank/DDBJ databases">
        <title>A novel strain isolated from Lonar lake, Maharashtra, India.</title>
        <authorList>
            <person name="Singh A."/>
        </authorList>
    </citation>
    <scope>NUCLEOTIDE SEQUENCE [LARGE SCALE GENOMIC DNA]</scope>
    <source>
        <strain evidence="3 4">AK24</strain>
    </source>
</reference>
<dbReference type="FunFam" id="3.40.50.720:FF:000084">
    <property type="entry name" value="Short-chain dehydrogenase reductase"/>
    <property type="match status" value="1"/>
</dbReference>
<keyword evidence="2 3" id="KW-0560">Oxidoreductase</keyword>
<dbReference type="AlphaFoldDB" id="R7ZV60"/>
<dbReference type="InterPro" id="IPR036291">
    <property type="entry name" value="NAD(P)-bd_dom_sf"/>
</dbReference>
<dbReference type="PANTHER" id="PTHR24321">
    <property type="entry name" value="DEHYDROGENASES, SHORT CHAIN"/>
    <property type="match status" value="1"/>
</dbReference>
<dbReference type="Gene3D" id="3.40.50.720">
    <property type="entry name" value="NAD(P)-binding Rossmann-like Domain"/>
    <property type="match status" value="1"/>
</dbReference>
<dbReference type="InterPro" id="IPR020904">
    <property type="entry name" value="Sc_DH/Rdtase_CS"/>
</dbReference>
<name>R7ZV60_9BACT</name>
<protein>
    <submittedName>
        <fullName evidence="3">3-oxoacyl-[acyl-carrier protein] reductase</fullName>
        <ecNumber evidence="3">1.1.1.100</ecNumber>
    </submittedName>
</protein>
<dbReference type="PRINTS" id="PR00080">
    <property type="entry name" value="SDRFAMILY"/>
</dbReference>
<dbReference type="PROSITE" id="PS00061">
    <property type="entry name" value="ADH_SHORT"/>
    <property type="match status" value="1"/>
</dbReference>
<dbReference type="PANTHER" id="PTHR24321:SF8">
    <property type="entry name" value="ESTRADIOL 17-BETA-DEHYDROGENASE 8-RELATED"/>
    <property type="match status" value="1"/>
</dbReference>
<dbReference type="EMBL" id="AQHR01000044">
    <property type="protein sequence ID" value="EON78020.1"/>
    <property type="molecule type" value="Genomic_DNA"/>
</dbReference>
<sequence length="296" mass="31647">MAGLGHRELRGFLIPWAFKMGQDYQLGTHLSKRCHTIKLTKDMDVKDKVAVITGGAGGIGLATARLFLEQGVRGVAVVDFSEEGLQLAKKELTDSRVIWVQADVSVASGVQKYMKETEEAFGRLDILFLNAGVEGVVRPMVDYPEDVFDQVIAVNVKGVWLGMKYGFPLLERSGGGSVIITSSVAGLGGTPAVSAYVASKHATIGLMRTGALEGAPHKIRVNTIHPSPVDNRMMRSLEEGFAPGQGAAAKENFTKMIPLGRYGTNEDIAQLALFLASDKSSFITGATYVVDGGMKA</sequence>
<dbReference type="PATRIC" id="fig|1288963.3.peg.1552"/>
<dbReference type="GO" id="GO:0004316">
    <property type="term" value="F:3-oxoacyl-[acyl-carrier-protein] reductase (NADPH) activity"/>
    <property type="evidence" value="ECO:0007669"/>
    <property type="project" value="UniProtKB-EC"/>
</dbReference>
<gene>
    <name evidence="3" type="ORF">ADIS_1559</name>
</gene>
<dbReference type="PRINTS" id="PR00081">
    <property type="entry name" value="GDHRDH"/>
</dbReference>
<dbReference type="SUPFAM" id="SSF51735">
    <property type="entry name" value="NAD(P)-binding Rossmann-fold domains"/>
    <property type="match status" value="1"/>
</dbReference>
<evidence type="ECO:0000256" key="2">
    <source>
        <dbReference type="ARBA" id="ARBA00023002"/>
    </source>
</evidence>
<dbReference type="Proteomes" id="UP000013909">
    <property type="component" value="Unassembled WGS sequence"/>
</dbReference>
<proteinExistence type="inferred from homology"/>